<dbReference type="SUPFAM" id="SSF81321">
    <property type="entry name" value="Family A G protein-coupled receptor-like"/>
    <property type="match status" value="1"/>
</dbReference>
<keyword evidence="6 9" id="KW-0472">Membrane</keyword>
<reference evidence="11 13" key="2">
    <citation type="journal article" date="2013" name="Nature">
        <title>Insights into bilaterian evolution from three spiralian genomes.</title>
        <authorList>
            <person name="Simakov O."/>
            <person name="Marletaz F."/>
            <person name="Cho S.J."/>
            <person name="Edsinger-Gonzales E."/>
            <person name="Havlak P."/>
            <person name="Hellsten U."/>
            <person name="Kuo D.H."/>
            <person name="Larsson T."/>
            <person name="Lv J."/>
            <person name="Arendt D."/>
            <person name="Savage R."/>
            <person name="Osoegawa K."/>
            <person name="de Jong P."/>
            <person name="Grimwood J."/>
            <person name="Chapman J.A."/>
            <person name="Shapiro H."/>
            <person name="Aerts A."/>
            <person name="Otillar R.P."/>
            <person name="Terry A.Y."/>
            <person name="Boore J.L."/>
            <person name="Grigoriev I.V."/>
            <person name="Lindberg D.R."/>
            <person name="Seaver E.C."/>
            <person name="Weisblat D.A."/>
            <person name="Putnam N.H."/>
            <person name="Rokhsar D.S."/>
        </authorList>
    </citation>
    <scope>NUCLEOTIDE SEQUENCE</scope>
    <source>
        <strain evidence="11 13">I ESC-2004</strain>
    </source>
</reference>
<evidence type="ECO:0000256" key="7">
    <source>
        <dbReference type="ARBA" id="ARBA00023170"/>
    </source>
</evidence>
<reference evidence="13" key="1">
    <citation type="submission" date="2012-12" db="EMBL/GenBank/DDBJ databases">
        <authorList>
            <person name="Hellsten U."/>
            <person name="Grimwood J."/>
            <person name="Chapman J.A."/>
            <person name="Shapiro H."/>
            <person name="Aerts A."/>
            <person name="Otillar R.P."/>
            <person name="Terry A.Y."/>
            <person name="Boore J.L."/>
            <person name="Simakov O."/>
            <person name="Marletaz F."/>
            <person name="Cho S.-J."/>
            <person name="Edsinger-Gonzales E."/>
            <person name="Havlak P."/>
            <person name="Kuo D.-H."/>
            <person name="Larsson T."/>
            <person name="Lv J."/>
            <person name="Arendt D."/>
            <person name="Savage R."/>
            <person name="Osoegawa K."/>
            <person name="de Jong P."/>
            <person name="Lindberg D.R."/>
            <person name="Seaver E.C."/>
            <person name="Weisblat D.A."/>
            <person name="Putnam N.H."/>
            <person name="Grigoriev I.V."/>
            <person name="Rokhsar D.S."/>
        </authorList>
    </citation>
    <scope>NUCLEOTIDE SEQUENCE</scope>
    <source>
        <strain evidence="13">I ESC-2004</strain>
    </source>
</reference>
<feature type="transmembrane region" description="Helical" evidence="9">
    <location>
        <begin position="190"/>
        <end position="219"/>
    </location>
</feature>
<evidence type="ECO:0000256" key="1">
    <source>
        <dbReference type="ARBA" id="ARBA00004651"/>
    </source>
</evidence>
<dbReference type="Pfam" id="PF00001">
    <property type="entry name" value="7tm_1"/>
    <property type="match status" value="1"/>
</dbReference>
<feature type="transmembrane region" description="Helical" evidence="9">
    <location>
        <begin position="68"/>
        <end position="92"/>
    </location>
</feature>
<keyword evidence="3 9" id="KW-0812">Transmembrane</keyword>
<feature type="transmembrane region" description="Helical" evidence="9">
    <location>
        <begin position="262"/>
        <end position="286"/>
    </location>
</feature>
<proteinExistence type="predicted"/>
<feature type="transmembrane region" description="Helical" evidence="9">
    <location>
        <begin position="298"/>
        <end position="318"/>
    </location>
</feature>
<dbReference type="PANTHER" id="PTHR24249:SF424">
    <property type="entry name" value="G-PROTEIN COUPLED RECEPTORS FAMILY 1 PROFILE DOMAIN-CONTAINING PROTEIN"/>
    <property type="match status" value="1"/>
</dbReference>
<keyword evidence="13" id="KW-1185">Reference proteome</keyword>
<comment type="subcellular location">
    <subcellularLocation>
        <location evidence="1">Cell membrane</location>
        <topology evidence="1">Multi-pass membrane protein</topology>
    </subcellularLocation>
</comment>
<evidence type="ECO:0000313" key="13">
    <source>
        <dbReference type="Proteomes" id="UP000014760"/>
    </source>
</evidence>
<evidence type="ECO:0000256" key="9">
    <source>
        <dbReference type="SAM" id="Phobius"/>
    </source>
</evidence>
<feature type="transmembrane region" description="Helical" evidence="9">
    <location>
        <begin position="104"/>
        <end position="129"/>
    </location>
</feature>
<dbReference type="EMBL" id="KB302105">
    <property type="protein sequence ID" value="ELU04805.1"/>
    <property type="molecule type" value="Genomic_DNA"/>
</dbReference>
<dbReference type="GO" id="GO:0004930">
    <property type="term" value="F:G protein-coupled receptor activity"/>
    <property type="evidence" value="ECO:0007669"/>
    <property type="project" value="UniProtKB-KW"/>
</dbReference>
<dbReference type="EMBL" id="AMQN01008070">
    <property type="status" value="NOT_ANNOTATED_CDS"/>
    <property type="molecule type" value="Genomic_DNA"/>
</dbReference>
<keyword evidence="5" id="KW-0297">G-protein coupled receptor</keyword>
<dbReference type="Proteomes" id="UP000014760">
    <property type="component" value="Unassembled WGS sequence"/>
</dbReference>
<keyword evidence="4 9" id="KW-1133">Transmembrane helix</keyword>
<dbReference type="PRINTS" id="PR00237">
    <property type="entry name" value="GPCRRHODOPSN"/>
</dbReference>
<evidence type="ECO:0000313" key="12">
    <source>
        <dbReference type="EnsemblMetazoa" id="CapteP201500"/>
    </source>
</evidence>
<dbReference type="AlphaFoldDB" id="R7UF13"/>
<dbReference type="EnsemblMetazoa" id="CapteT201500">
    <property type="protein sequence ID" value="CapteP201500"/>
    <property type="gene ID" value="CapteG201500"/>
</dbReference>
<dbReference type="GO" id="GO:0005886">
    <property type="term" value="C:plasma membrane"/>
    <property type="evidence" value="ECO:0007669"/>
    <property type="project" value="UniProtKB-SubCell"/>
</dbReference>
<evidence type="ECO:0000256" key="4">
    <source>
        <dbReference type="ARBA" id="ARBA00022989"/>
    </source>
</evidence>
<gene>
    <name evidence="11" type="ORF">CAPTEDRAFT_201500</name>
</gene>
<dbReference type="STRING" id="283909.R7UF13"/>
<dbReference type="InterPro" id="IPR050569">
    <property type="entry name" value="TAAR"/>
</dbReference>
<keyword evidence="2" id="KW-1003">Cell membrane</keyword>
<evidence type="ECO:0000256" key="3">
    <source>
        <dbReference type="ARBA" id="ARBA00022692"/>
    </source>
</evidence>
<feature type="transmembrane region" description="Helical" evidence="9">
    <location>
        <begin position="150"/>
        <end position="170"/>
    </location>
</feature>
<dbReference type="SMART" id="SM01381">
    <property type="entry name" value="7TM_GPCR_Srsx"/>
    <property type="match status" value="1"/>
</dbReference>
<dbReference type="PROSITE" id="PS50262">
    <property type="entry name" value="G_PROTEIN_RECEP_F1_2"/>
    <property type="match status" value="1"/>
</dbReference>
<name>R7UF13_CAPTE</name>
<dbReference type="CDD" id="cd00637">
    <property type="entry name" value="7tm_classA_rhodopsin-like"/>
    <property type="match status" value="1"/>
</dbReference>
<evidence type="ECO:0000256" key="6">
    <source>
        <dbReference type="ARBA" id="ARBA00023136"/>
    </source>
</evidence>
<evidence type="ECO:0000259" key="10">
    <source>
        <dbReference type="PROSITE" id="PS50262"/>
    </source>
</evidence>
<reference evidence="12" key="3">
    <citation type="submission" date="2015-06" db="UniProtKB">
        <authorList>
            <consortium name="EnsemblMetazoa"/>
        </authorList>
    </citation>
    <scope>IDENTIFICATION</scope>
</reference>
<feature type="domain" description="G-protein coupled receptors family 1 profile" evidence="10">
    <location>
        <begin position="47"/>
        <end position="319"/>
    </location>
</feature>
<evidence type="ECO:0000256" key="5">
    <source>
        <dbReference type="ARBA" id="ARBA00023040"/>
    </source>
</evidence>
<evidence type="ECO:0000313" key="11">
    <source>
        <dbReference type="EMBL" id="ELU04805.1"/>
    </source>
</evidence>
<dbReference type="PANTHER" id="PTHR24249">
    <property type="entry name" value="HISTAMINE RECEPTOR-RELATED G-PROTEIN COUPLED RECEPTOR"/>
    <property type="match status" value="1"/>
</dbReference>
<dbReference type="OMA" id="NIAVVWI"/>
<keyword evidence="8" id="KW-0807">Transducer</keyword>
<evidence type="ECO:0000256" key="8">
    <source>
        <dbReference type="ARBA" id="ARBA00023224"/>
    </source>
</evidence>
<organism evidence="11">
    <name type="scientific">Capitella teleta</name>
    <name type="common">Polychaete worm</name>
    <dbReference type="NCBI Taxonomy" id="283909"/>
    <lineage>
        <taxon>Eukaryota</taxon>
        <taxon>Metazoa</taxon>
        <taxon>Spiralia</taxon>
        <taxon>Lophotrochozoa</taxon>
        <taxon>Annelida</taxon>
        <taxon>Polychaeta</taxon>
        <taxon>Sedentaria</taxon>
        <taxon>Scolecida</taxon>
        <taxon>Capitellidae</taxon>
        <taxon>Capitella</taxon>
    </lineage>
</organism>
<dbReference type="InterPro" id="IPR017452">
    <property type="entry name" value="GPCR_Rhodpsn_7TM"/>
</dbReference>
<dbReference type="HOGENOM" id="CLU_009579_11_5_1"/>
<keyword evidence="7" id="KW-0675">Receptor</keyword>
<protein>
    <recommendedName>
        <fullName evidence="10">G-protein coupled receptors family 1 profile domain-containing protein</fullName>
    </recommendedName>
</protein>
<accession>R7UF13</accession>
<evidence type="ECO:0000256" key="2">
    <source>
        <dbReference type="ARBA" id="ARBA00022475"/>
    </source>
</evidence>
<sequence>MPESLSFTEVTTYETLQSHNEALNNMEIWEIVVVILFVIVITGSFIGNTLIIAVFFRFKNLQNATNCLICNQSIADLLSALTMCLYISITYFPAGKLFVLSHKYACLLCLCINCVSLLGSLVNIMAISIERAIAVALPYVNINPHKKKIVLLWIVVTWIGILISSSLPIVGLNRWKYGTPCNVYFVFEKWHILNCILYTMIVVLVVTALLNITIGVCALRRHLRRSKVAPQTKVNSQVNSTSKIKNKSNPTIEANKRRITTMLLVVVGVFYMFWVPYISVTCYSLFNPMRYRTKTNLIIFHEFTKVFFIVNGLLNPFIYANKNPQFKKAFKEIFDRRG</sequence>
<dbReference type="Gene3D" id="1.20.1070.10">
    <property type="entry name" value="Rhodopsin 7-helix transmembrane proteins"/>
    <property type="match status" value="1"/>
</dbReference>
<dbReference type="InterPro" id="IPR000276">
    <property type="entry name" value="GPCR_Rhodpsn"/>
</dbReference>
<feature type="transmembrane region" description="Helical" evidence="9">
    <location>
        <begin position="31"/>
        <end position="56"/>
    </location>
</feature>